<evidence type="ECO:0000313" key="2">
    <source>
        <dbReference type="EMBL" id="QDT59645.1"/>
    </source>
</evidence>
<proteinExistence type="predicted"/>
<sequence length="227" mass="24984">MQEISPRLDSRRLNVEWLERVVRIESMKNESGIVSDSEAINPYQAPLTTGDDAVGQDPFSTAQASQQYAPASLPRTATRWFLICGISCLPSFFWGLMGLDAALLGMITGVLLFAIGYTALDYGTRFREFRKNPTISSTLKVVYGTRIIITILVPVAAYLDLVCGMGAVVLSQAFLGEFGYSGDLAVQTYIGATVTTLIQGFILNFVLLIYASLILLVRFLFRVMTRV</sequence>
<keyword evidence="1" id="KW-1133">Transmembrane helix</keyword>
<feature type="transmembrane region" description="Helical" evidence="1">
    <location>
        <begin position="189"/>
        <end position="221"/>
    </location>
</feature>
<accession>A0A517SU39</accession>
<gene>
    <name evidence="2" type="ORF">SV7mr_21540</name>
</gene>
<name>A0A517SU39_9BACT</name>
<reference evidence="2 3" key="1">
    <citation type="submission" date="2019-02" db="EMBL/GenBank/DDBJ databases">
        <title>Deep-cultivation of Planctomycetes and their phenomic and genomic characterization uncovers novel biology.</title>
        <authorList>
            <person name="Wiegand S."/>
            <person name="Jogler M."/>
            <person name="Boedeker C."/>
            <person name="Pinto D."/>
            <person name="Vollmers J."/>
            <person name="Rivas-Marin E."/>
            <person name="Kohn T."/>
            <person name="Peeters S.H."/>
            <person name="Heuer A."/>
            <person name="Rast P."/>
            <person name="Oberbeckmann S."/>
            <person name="Bunk B."/>
            <person name="Jeske O."/>
            <person name="Meyerdierks A."/>
            <person name="Storesund J.E."/>
            <person name="Kallscheuer N."/>
            <person name="Luecker S."/>
            <person name="Lage O.M."/>
            <person name="Pohl T."/>
            <person name="Merkel B.J."/>
            <person name="Hornburger P."/>
            <person name="Mueller R.-W."/>
            <person name="Bruemmer F."/>
            <person name="Labrenz M."/>
            <person name="Spormann A.M."/>
            <person name="Op den Camp H."/>
            <person name="Overmann J."/>
            <person name="Amann R."/>
            <person name="Jetten M.S.M."/>
            <person name="Mascher T."/>
            <person name="Medema M.H."/>
            <person name="Devos D.P."/>
            <person name="Kaster A.-K."/>
            <person name="Ovreas L."/>
            <person name="Rohde M."/>
            <person name="Galperin M.Y."/>
            <person name="Jogler C."/>
        </authorList>
    </citation>
    <scope>NUCLEOTIDE SEQUENCE [LARGE SCALE GENOMIC DNA]</scope>
    <source>
        <strain evidence="2 3">SV_7m_r</strain>
    </source>
</reference>
<evidence type="ECO:0000256" key="1">
    <source>
        <dbReference type="SAM" id="Phobius"/>
    </source>
</evidence>
<keyword evidence="1" id="KW-0812">Transmembrane</keyword>
<feature type="transmembrane region" description="Helical" evidence="1">
    <location>
        <begin position="141"/>
        <end position="169"/>
    </location>
</feature>
<dbReference type="Proteomes" id="UP000315003">
    <property type="component" value="Chromosome"/>
</dbReference>
<keyword evidence="1" id="KW-0472">Membrane</keyword>
<organism evidence="2 3">
    <name type="scientific">Stieleria bergensis</name>
    <dbReference type="NCBI Taxonomy" id="2528025"/>
    <lineage>
        <taxon>Bacteria</taxon>
        <taxon>Pseudomonadati</taxon>
        <taxon>Planctomycetota</taxon>
        <taxon>Planctomycetia</taxon>
        <taxon>Pirellulales</taxon>
        <taxon>Pirellulaceae</taxon>
        <taxon>Stieleria</taxon>
    </lineage>
</organism>
<feature type="transmembrane region" description="Helical" evidence="1">
    <location>
        <begin position="80"/>
        <end position="97"/>
    </location>
</feature>
<dbReference type="EMBL" id="CP036272">
    <property type="protein sequence ID" value="QDT59645.1"/>
    <property type="molecule type" value="Genomic_DNA"/>
</dbReference>
<keyword evidence="3" id="KW-1185">Reference proteome</keyword>
<evidence type="ECO:0000313" key="3">
    <source>
        <dbReference type="Proteomes" id="UP000315003"/>
    </source>
</evidence>
<protein>
    <submittedName>
        <fullName evidence="2">Uncharacterized protein</fullName>
    </submittedName>
</protein>
<feature type="transmembrane region" description="Helical" evidence="1">
    <location>
        <begin position="103"/>
        <end position="120"/>
    </location>
</feature>
<dbReference type="AlphaFoldDB" id="A0A517SU39"/>